<evidence type="ECO:0000313" key="2">
    <source>
        <dbReference type="Proteomes" id="UP001205311"/>
    </source>
</evidence>
<reference evidence="1 2" key="1">
    <citation type="submission" date="2022-06" db="EMBL/GenBank/DDBJ databases">
        <title>Genomic Encyclopedia of Archaeal and Bacterial Type Strains, Phase II (KMG-II): from individual species to whole genera.</title>
        <authorList>
            <person name="Goeker M."/>
        </authorList>
    </citation>
    <scope>NUCLEOTIDE SEQUENCE [LARGE SCALE GENOMIC DNA]</scope>
    <source>
        <strain evidence="1 2">DSM 40477</strain>
    </source>
</reference>
<name>A0ABT1HNJ8_STRSD</name>
<dbReference type="EMBL" id="JAMTCP010000003">
    <property type="protein sequence ID" value="MCP2257089.1"/>
    <property type="molecule type" value="Genomic_DNA"/>
</dbReference>
<evidence type="ECO:0000313" key="1">
    <source>
        <dbReference type="EMBL" id="MCP2257089.1"/>
    </source>
</evidence>
<comment type="caution">
    <text evidence="1">The sequence shown here is derived from an EMBL/GenBank/DDBJ whole genome shotgun (WGS) entry which is preliminary data.</text>
</comment>
<proteinExistence type="predicted"/>
<accession>A0ABT1HNJ8</accession>
<keyword evidence="2" id="KW-1185">Reference proteome</keyword>
<protein>
    <submittedName>
        <fullName evidence="1">Uncharacterized protein</fullName>
    </submittedName>
</protein>
<organism evidence="1 2">
    <name type="scientific">Streptoalloteichus tenebrarius (strain ATCC 17920 / DSM 40477 / JCM 4838 / CBS 697.72 / NBRC 16177 / NCIMB 11028 / NRRL B-12390 / A12253. 1 / ISP 5477)</name>
    <name type="common">Streptomyces tenebrarius</name>
    <dbReference type="NCBI Taxonomy" id="1933"/>
    <lineage>
        <taxon>Bacteria</taxon>
        <taxon>Bacillati</taxon>
        <taxon>Actinomycetota</taxon>
        <taxon>Actinomycetes</taxon>
        <taxon>Pseudonocardiales</taxon>
        <taxon>Pseudonocardiaceae</taxon>
        <taxon>Streptoalloteichus</taxon>
    </lineage>
</organism>
<sequence length="50" mass="5308">MLSATACDLRNQTWPVGTGPARVADWLAGLAHELRFSPVLPAGQPLPPLD</sequence>
<gene>
    <name evidence="1" type="ORF">LX15_000774</name>
</gene>
<dbReference type="Proteomes" id="UP001205311">
    <property type="component" value="Unassembled WGS sequence"/>
</dbReference>